<feature type="non-terminal residue" evidence="1">
    <location>
        <position position="166"/>
    </location>
</feature>
<reference evidence="1" key="1">
    <citation type="submission" date="2021-06" db="EMBL/GenBank/DDBJ databases">
        <authorList>
            <person name="Kallberg Y."/>
            <person name="Tangrot J."/>
            <person name="Rosling A."/>
        </authorList>
    </citation>
    <scope>NUCLEOTIDE SEQUENCE</scope>
    <source>
        <strain evidence="1">IN212</strain>
    </source>
</reference>
<dbReference type="Proteomes" id="UP000789396">
    <property type="component" value="Unassembled WGS sequence"/>
</dbReference>
<proteinExistence type="predicted"/>
<evidence type="ECO:0000313" key="2">
    <source>
        <dbReference type="Proteomes" id="UP000789396"/>
    </source>
</evidence>
<dbReference type="EMBL" id="CAJVPZ010078752">
    <property type="protein sequence ID" value="CAG8806458.1"/>
    <property type="molecule type" value="Genomic_DNA"/>
</dbReference>
<name>A0A9N9K102_9GLOM</name>
<accession>A0A9N9K102</accession>
<gene>
    <name evidence="1" type="ORF">RFULGI_LOCUS18283</name>
</gene>
<organism evidence="1 2">
    <name type="scientific">Racocetra fulgida</name>
    <dbReference type="NCBI Taxonomy" id="60492"/>
    <lineage>
        <taxon>Eukaryota</taxon>
        <taxon>Fungi</taxon>
        <taxon>Fungi incertae sedis</taxon>
        <taxon>Mucoromycota</taxon>
        <taxon>Glomeromycotina</taxon>
        <taxon>Glomeromycetes</taxon>
        <taxon>Diversisporales</taxon>
        <taxon>Gigasporaceae</taxon>
        <taxon>Racocetra</taxon>
    </lineage>
</organism>
<evidence type="ECO:0000313" key="1">
    <source>
        <dbReference type="EMBL" id="CAG8806458.1"/>
    </source>
</evidence>
<protein>
    <submittedName>
        <fullName evidence="1">11151_t:CDS:1</fullName>
    </submittedName>
</protein>
<keyword evidence="2" id="KW-1185">Reference proteome</keyword>
<dbReference type="AlphaFoldDB" id="A0A9N9K102"/>
<dbReference type="OrthoDB" id="2448326at2759"/>
<sequence>MIAPWLYDSLTNEHYDELYYVTPEMKTEHEQELSLYLTSILEDLMAEKNKPVDPIDLAIENQKGVESKSKWYKKCNATNIDNRKRNCLQCNEKLDTLATLQTESTSEIHDIAPKPKTLIIKPHIYTHEKKSLFSEHVSITQRSKPEHGVIVPEMHVPDPLELNPNS</sequence>
<comment type="caution">
    <text evidence="1">The sequence shown here is derived from an EMBL/GenBank/DDBJ whole genome shotgun (WGS) entry which is preliminary data.</text>
</comment>